<dbReference type="Pfam" id="PF22507">
    <property type="entry name" value="DUF6994"/>
    <property type="match status" value="1"/>
</dbReference>
<sequence length="248" mass="29307">MKLKKYLQFPQCSLNEFLALPKKETLLFDFLTQGEEADRTKLTNEIYCQIFPWFDKQTMAGDTLITYRIPIKQFYGKYYRYLERKKQLEILQTIEKFTPHGKQQIFEFEMVDKKGQPYMQLCNNYHLGNFGILPKHNGINPKRAVGPYFDYFDSFIKVLDDFYNQSMIADDQLKKAIFQQKDYFEVFGSFRNFISANYLQTFIDDSYNQKLVAKNLSGCSSFEEYVAVATKIIGQRGKQLWAALQRAK</sequence>
<reference evidence="1 2" key="1">
    <citation type="submission" date="2020-01" db="EMBL/GenBank/DDBJ databases">
        <title>Vast differences in strain-level diversity in the gut microbiota of two closely related honey bee species.</title>
        <authorList>
            <person name="Ellegaard K.M."/>
            <person name="Suenami S."/>
            <person name="Miyazaki R."/>
            <person name="Engel P."/>
        </authorList>
    </citation>
    <scope>NUCLEOTIDE SEQUENCE [LARGE SCALE GENOMIC DNA]</scope>
    <source>
        <strain evidence="1 2">ESL0416</strain>
    </source>
</reference>
<keyword evidence="2" id="KW-1185">Reference proteome</keyword>
<evidence type="ECO:0000313" key="1">
    <source>
        <dbReference type="EMBL" id="QYN52277.1"/>
    </source>
</evidence>
<dbReference type="RefSeq" id="WP_220220740.1">
    <property type="nucleotide sequence ID" value="NZ_CP048268.1"/>
</dbReference>
<gene>
    <name evidence="1" type="ORF">GYM71_02065</name>
</gene>
<proteinExistence type="predicted"/>
<name>A0ABX8W924_9LACO</name>
<evidence type="ECO:0000313" key="2">
    <source>
        <dbReference type="Proteomes" id="UP000826550"/>
    </source>
</evidence>
<accession>A0ABX8W924</accession>
<dbReference type="InterPro" id="IPR054263">
    <property type="entry name" value="DUF6994"/>
</dbReference>
<dbReference type="EMBL" id="CP048268">
    <property type="protein sequence ID" value="QYN52277.1"/>
    <property type="molecule type" value="Genomic_DNA"/>
</dbReference>
<protein>
    <submittedName>
        <fullName evidence="1">Uncharacterized protein</fullName>
    </submittedName>
</protein>
<dbReference type="Proteomes" id="UP000826550">
    <property type="component" value="Chromosome"/>
</dbReference>
<organism evidence="1 2">
    <name type="scientific">Lactobacillus panisapium</name>
    <dbReference type="NCBI Taxonomy" id="2012495"/>
    <lineage>
        <taxon>Bacteria</taxon>
        <taxon>Bacillati</taxon>
        <taxon>Bacillota</taxon>
        <taxon>Bacilli</taxon>
        <taxon>Lactobacillales</taxon>
        <taxon>Lactobacillaceae</taxon>
        <taxon>Lactobacillus</taxon>
    </lineage>
</organism>